<feature type="region of interest" description="Disordered" evidence="1">
    <location>
        <begin position="709"/>
        <end position="746"/>
    </location>
</feature>
<dbReference type="EMBL" id="JAEHOC010000016">
    <property type="protein sequence ID" value="KAG2434845.1"/>
    <property type="molecule type" value="Genomic_DNA"/>
</dbReference>
<feature type="compositionally biased region" description="Low complexity" evidence="1">
    <location>
        <begin position="728"/>
        <end position="741"/>
    </location>
</feature>
<dbReference type="OrthoDB" id="60843at2759"/>
<dbReference type="InterPro" id="IPR001932">
    <property type="entry name" value="PPM-type_phosphatase-like_dom"/>
</dbReference>
<dbReference type="SMART" id="SM00332">
    <property type="entry name" value="PP2Cc"/>
    <property type="match status" value="1"/>
</dbReference>
<dbReference type="AlphaFoldDB" id="A0A835W0L2"/>
<dbReference type="PANTHER" id="PTHR12320">
    <property type="entry name" value="PROTEIN PHOSPHATASE 2C"/>
    <property type="match status" value="1"/>
</dbReference>
<proteinExistence type="predicted"/>
<keyword evidence="4" id="KW-1185">Reference proteome</keyword>
<dbReference type="PANTHER" id="PTHR12320:SF60">
    <property type="entry name" value="PROTEIN PHOSPHATASE 2C 26-RELATED"/>
    <property type="match status" value="1"/>
</dbReference>
<organism evidence="3 4">
    <name type="scientific">Chlamydomonas incerta</name>
    <dbReference type="NCBI Taxonomy" id="51695"/>
    <lineage>
        <taxon>Eukaryota</taxon>
        <taxon>Viridiplantae</taxon>
        <taxon>Chlorophyta</taxon>
        <taxon>core chlorophytes</taxon>
        <taxon>Chlorophyceae</taxon>
        <taxon>CS clade</taxon>
        <taxon>Chlamydomonadales</taxon>
        <taxon>Chlamydomonadaceae</taxon>
        <taxon>Chlamydomonas</taxon>
    </lineage>
</organism>
<dbReference type="GO" id="GO:0004722">
    <property type="term" value="F:protein serine/threonine phosphatase activity"/>
    <property type="evidence" value="ECO:0007669"/>
    <property type="project" value="TreeGrafter"/>
</dbReference>
<gene>
    <name evidence="3" type="ORF">HXX76_007730</name>
</gene>
<evidence type="ECO:0000256" key="1">
    <source>
        <dbReference type="SAM" id="MobiDB-lite"/>
    </source>
</evidence>
<feature type="region of interest" description="Disordered" evidence="1">
    <location>
        <begin position="882"/>
        <end position="901"/>
    </location>
</feature>
<accession>A0A835W0L2</accession>
<comment type="caution">
    <text evidence="3">The sequence shown here is derived from an EMBL/GenBank/DDBJ whole genome shotgun (WGS) entry which is preliminary data.</text>
</comment>
<feature type="compositionally biased region" description="Polar residues" evidence="1">
    <location>
        <begin position="15"/>
        <end position="29"/>
    </location>
</feature>
<feature type="domain" description="PPM-type phosphatase" evidence="2">
    <location>
        <begin position="468"/>
        <end position="911"/>
    </location>
</feature>
<dbReference type="InterPro" id="IPR036457">
    <property type="entry name" value="PPM-type-like_dom_sf"/>
</dbReference>
<reference evidence="3" key="1">
    <citation type="journal article" date="2020" name="bioRxiv">
        <title>Comparative genomics of Chlamydomonas.</title>
        <authorList>
            <person name="Craig R.J."/>
            <person name="Hasan A.R."/>
            <person name="Ness R.W."/>
            <person name="Keightley P.D."/>
        </authorList>
    </citation>
    <scope>NUCLEOTIDE SEQUENCE</scope>
    <source>
        <strain evidence="3">SAG 7.73</strain>
    </source>
</reference>
<evidence type="ECO:0000313" key="4">
    <source>
        <dbReference type="Proteomes" id="UP000650467"/>
    </source>
</evidence>
<dbReference type="Proteomes" id="UP000650467">
    <property type="component" value="Unassembled WGS sequence"/>
</dbReference>
<dbReference type="SUPFAM" id="SSF81606">
    <property type="entry name" value="PP2C-like"/>
    <property type="match status" value="1"/>
</dbReference>
<name>A0A835W0L2_CHLIN</name>
<feature type="region of interest" description="Disordered" evidence="1">
    <location>
        <begin position="1"/>
        <end position="50"/>
    </location>
</feature>
<dbReference type="PROSITE" id="PS51746">
    <property type="entry name" value="PPM_2"/>
    <property type="match status" value="1"/>
</dbReference>
<sequence length="960" mass="101633">MATISEAGIDVAGASNHSHQNDDASTSGASPAWANAAERSSRQPSRGRTFQLSNIVSAARKSFELQPRQEEAAAAEPDPPPTMKRYYTQALWLDHQAGMHVAHAPPATMMDPPLPPESEEDEHEYVEHVDVKAISLEGLRLFVKQHNISPSMTTAQVVRSIVIPATMGRQGTEALIDCDAWSRFMLPPMDSAEAATARKAAGPLPAYTRMPRTRPITGLKRRAPYYYVVHAWSRPFLETVGMIEAHFKGRPAEHTYVWLDVFAVPQVSPDHGGFLHEIQRSIWYATSTLACIDMAGTILGRLWCCYEMFYTLISKQCAHALIALTPAPLSTAQRTALYRKIDSAKAQCSVKEDKKKLKEHVEGYTRRGFPAINNYLRSGLLLPPYDHEAVYLPQSAFEKTDVGLCFCLPFLSAPSKPPAPPPPPEHVAHVPIVPEPSVRKGMPGYGAVANGLQGMSHTEAPLRLVLGACNIPHPQKTKTGGEDAYFLSAAGRGAMGVADGVGSWSADDGVDPANYSRDLMRSAAYSIEASGANVCARMALADAHLTVKHAGSSTSMVALLPPDSNVLQVMNLGDSGLRLIRNGRLAMATRPQSHAHNMPYQLACPDEPVCDTDCTVQGDLYKIHLEAGDILIMATDGLFDNLWPEAMLEIVDKIMSSPLDDEDLTPGGAANDAAACCTVSPVSPALKALAGSKPGPDARAPVVNPTITITTSTGGEAPTGKRGPSPLGVSGSRCGSGSSSDAVDDTDAEVAATDTDTTNVTTFTGPAAVAAAHAAANATLSTDAHGIVSGASAIASPSKRGQLSLMGSGRIGPLPNEDTDGVGKHAPVAGDEGEAVRADSSTNPLPPTVESARAAHIARALARTAAANMLRRDVRTPFAVELSKQPHASPEFRSNPRGGKPDDTTVVVAVVVESDVQSLAAVQQACYKAYLTVNSIDTASRPIGSHSALLPRVSIRNGVA</sequence>
<dbReference type="Gene3D" id="3.60.40.10">
    <property type="entry name" value="PPM-type phosphatase domain"/>
    <property type="match status" value="1"/>
</dbReference>
<evidence type="ECO:0000259" key="2">
    <source>
        <dbReference type="PROSITE" id="PS51746"/>
    </source>
</evidence>
<dbReference type="InterPro" id="IPR039123">
    <property type="entry name" value="PPTC7"/>
</dbReference>
<evidence type="ECO:0000313" key="3">
    <source>
        <dbReference type="EMBL" id="KAG2434845.1"/>
    </source>
</evidence>
<protein>
    <recommendedName>
        <fullName evidence="2">PPM-type phosphatase domain-containing protein</fullName>
    </recommendedName>
</protein>